<feature type="domain" description="WRKY" evidence="7">
    <location>
        <begin position="184"/>
        <end position="246"/>
    </location>
</feature>
<keyword evidence="9" id="KW-1185">Reference proteome</keyword>
<feature type="region of interest" description="Disordered" evidence="6">
    <location>
        <begin position="297"/>
        <end position="329"/>
    </location>
</feature>
<dbReference type="InterPro" id="IPR003657">
    <property type="entry name" value="WRKY_dom"/>
</dbReference>
<proteinExistence type="predicted"/>
<comment type="subcellular location">
    <subcellularLocation>
        <location evidence="1">Nucleus</location>
    </subcellularLocation>
</comment>
<feature type="region of interest" description="Disordered" evidence="6">
    <location>
        <begin position="114"/>
        <end position="166"/>
    </location>
</feature>
<sequence length="360" mass="38471">MDDILSQVFDACRLARELETSLRLSNVPTDPHYLLGSCEEIVGAFNDAIRRLRTGNLSSYPSQMLLGEAPGSRLDPGAGEGSSRGTGCMQVAKGLRTPVVGAWGLEINSAAPMGPSSYPGTPNTGVESFFGGGGEPRLGAERPSSGRRADGSLPHRYSRTRNDDGTVTRRVPALRTGNMEMPPDDGYTWRKYGQKDILNSSFPRSYYRCTHRSYYGCEAKKKVQRLDDDPNTFEVIYCGTHTCQTSPTPILIPTLVPSAIGNNMNDNDNDDGGRGGHLQGASPQSASIQLRNWLEGNPRNTGTLLVPESGAGGSTSRQVGQQQGGRDTDGSVAELADAMFNSASSGSSMDAIFSPRQGSL</sequence>
<dbReference type="GO" id="GO:0005634">
    <property type="term" value="C:nucleus"/>
    <property type="evidence" value="ECO:0007669"/>
    <property type="project" value="UniProtKB-SubCell"/>
</dbReference>
<dbReference type="EMBL" id="PYDT01000009">
    <property type="protein sequence ID" value="THU51639.1"/>
    <property type="molecule type" value="Genomic_DNA"/>
</dbReference>
<dbReference type="PROSITE" id="PS50811">
    <property type="entry name" value="WRKY"/>
    <property type="match status" value="1"/>
</dbReference>
<evidence type="ECO:0000256" key="2">
    <source>
        <dbReference type="ARBA" id="ARBA00023015"/>
    </source>
</evidence>
<dbReference type="Pfam" id="PF03106">
    <property type="entry name" value="WRKY"/>
    <property type="match status" value="1"/>
</dbReference>
<dbReference type="InterPro" id="IPR036576">
    <property type="entry name" value="WRKY_dom_sf"/>
</dbReference>
<evidence type="ECO:0000313" key="8">
    <source>
        <dbReference type="EMBL" id="THU51639.1"/>
    </source>
</evidence>
<keyword evidence="5" id="KW-0539">Nucleus</keyword>
<gene>
    <name evidence="8" type="ORF">C4D60_Mb06t33140</name>
</gene>
<accession>A0A4S8IT90</accession>
<dbReference type="SUPFAM" id="SSF118290">
    <property type="entry name" value="WRKY DNA-binding domain"/>
    <property type="match status" value="1"/>
</dbReference>
<feature type="compositionally biased region" description="Polar residues" evidence="6">
    <location>
        <begin position="314"/>
        <end position="325"/>
    </location>
</feature>
<keyword evidence="3" id="KW-0238">DNA-binding</keyword>
<evidence type="ECO:0000256" key="3">
    <source>
        <dbReference type="ARBA" id="ARBA00023125"/>
    </source>
</evidence>
<reference evidence="8 9" key="1">
    <citation type="journal article" date="2019" name="Nat. Plants">
        <title>Genome sequencing of Musa balbisiana reveals subgenome evolution and function divergence in polyploid bananas.</title>
        <authorList>
            <person name="Yao X."/>
        </authorList>
    </citation>
    <scope>NUCLEOTIDE SEQUENCE [LARGE SCALE GENOMIC DNA]</scope>
    <source>
        <strain evidence="9">cv. DH-PKW</strain>
        <tissue evidence="8">Leaves</tissue>
    </source>
</reference>
<evidence type="ECO:0000256" key="4">
    <source>
        <dbReference type="ARBA" id="ARBA00023163"/>
    </source>
</evidence>
<keyword evidence="4" id="KW-0804">Transcription</keyword>
<dbReference type="AlphaFoldDB" id="A0A4S8IT90"/>
<dbReference type="InterPro" id="IPR044810">
    <property type="entry name" value="WRKY_plant"/>
</dbReference>
<evidence type="ECO:0000256" key="1">
    <source>
        <dbReference type="ARBA" id="ARBA00004123"/>
    </source>
</evidence>
<evidence type="ECO:0000256" key="6">
    <source>
        <dbReference type="SAM" id="MobiDB-lite"/>
    </source>
</evidence>
<name>A0A4S8IT90_MUSBA</name>
<dbReference type="Proteomes" id="UP000317650">
    <property type="component" value="Chromosome 6"/>
</dbReference>
<evidence type="ECO:0000259" key="7">
    <source>
        <dbReference type="PROSITE" id="PS50811"/>
    </source>
</evidence>
<feature type="region of interest" description="Disordered" evidence="6">
    <location>
        <begin position="261"/>
        <end position="285"/>
    </location>
</feature>
<organism evidence="8 9">
    <name type="scientific">Musa balbisiana</name>
    <name type="common">Banana</name>
    <dbReference type="NCBI Taxonomy" id="52838"/>
    <lineage>
        <taxon>Eukaryota</taxon>
        <taxon>Viridiplantae</taxon>
        <taxon>Streptophyta</taxon>
        <taxon>Embryophyta</taxon>
        <taxon>Tracheophyta</taxon>
        <taxon>Spermatophyta</taxon>
        <taxon>Magnoliopsida</taxon>
        <taxon>Liliopsida</taxon>
        <taxon>Zingiberales</taxon>
        <taxon>Musaceae</taxon>
        <taxon>Musa</taxon>
    </lineage>
</organism>
<feature type="region of interest" description="Disordered" evidence="6">
    <location>
        <begin position="341"/>
        <end position="360"/>
    </location>
</feature>
<evidence type="ECO:0000256" key="5">
    <source>
        <dbReference type="ARBA" id="ARBA00023242"/>
    </source>
</evidence>
<dbReference type="PANTHER" id="PTHR31282">
    <property type="entry name" value="WRKY TRANSCRIPTION FACTOR 21-RELATED"/>
    <property type="match status" value="1"/>
</dbReference>
<evidence type="ECO:0000313" key="9">
    <source>
        <dbReference type="Proteomes" id="UP000317650"/>
    </source>
</evidence>
<dbReference type="GO" id="GO:0043565">
    <property type="term" value="F:sequence-specific DNA binding"/>
    <property type="evidence" value="ECO:0007669"/>
    <property type="project" value="InterPro"/>
</dbReference>
<keyword evidence="2" id="KW-0805">Transcription regulation</keyword>
<protein>
    <recommendedName>
        <fullName evidence="7">WRKY domain-containing protein</fullName>
    </recommendedName>
</protein>
<dbReference type="SMART" id="SM00774">
    <property type="entry name" value="WRKY"/>
    <property type="match status" value="1"/>
</dbReference>
<dbReference type="GO" id="GO:0003700">
    <property type="term" value="F:DNA-binding transcription factor activity"/>
    <property type="evidence" value="ECO:0007669"/>
    <property type="project" value="InterPro"/>
</dbReference>
<comment type="caution">
    <text evidence="8">The sequence shown here is derived from an EMBL/GenBank/DDBJ whole genome shotgun (WGS) entry which is preliminary data.</text>
</comment>
<dbReference type="Gene3D" id="2.20.25.80">
    <property type="entry name" value="WRKY domain"/>
    <property type="match status" value="1"/>
</dbReference>